<evidence type="ECO:0000313" key="2">
    <source>
        <dbReference type="Proteomes" id="UP001341840"/>
    </source>
</evidence>
<organism evidence="1 2">
    <name type="scientific">Stylosanthes scabra</name>
    <dbReference type="NCBI Taxonomy" id="79078"/>
    <lineage>
        <taxon>Eukaryota</taxon>
        <taxon>Viridiplantae</taxon>
        <taxon>Streptophyta</taxon>
        <taxon>Embryophyta</taxon>
        <taxon>Tracheophyta</taxon>
        <taxon>Spermatophyta</taxon>
        <taxon>Magnoliopsida</taxon>
        <taxon>eudicotyledons</taxon>
        <taxon>Gunneridae</taxon>
        <taxon>Pentapetalae</taxon>
        <taxon>rosids</taxon>
        <taxon>fabids</taxon>
        <taxon>Fabales</taxon>
        <taxon>Fabaceae</taxon>
        <taxon>Papilionoideae</taxon>
        <taxon>50 kb inversion clade</taxon>
        <taxon>dalbergioids sensu lato</taxon>
        <taxon>Dalbergieae</taxon>
        <taxon>Pterocarpus clade</taxon>
        <taxon>Stylosanthes</taxon>
    </lineage>
</organism>
<name>A0ABU6RYU5_9FABA</name>
<dbReference type="EMBL" id="JASCZI010034041">
    <property type="protein sequence ID" value="MED6129177.1"/>
    <property type="molecule type" value="Genomic_DNA"/>
</dbReference>
<comment type="caution">
    <text evidence="1">The sequence shown here is derived from an EMBL/GenBank/DDBJ whole genome shotgun (WGS) entry which is preliminary data.</text>
</comment>
<proteinExistence type="predicted"/>
<gene>
    <name evidence="1" type="ORF">PIB30_105320</name>
</gene>
<accession>A0ABU6RYU5</accession>
<reference evidence="1 2" key="1">
    <citation type="journal article" date="2023" name="Plants (Basel)">
        <title>Bridging the Gap: Combining Genomics and Transcriptomics Approaches to Understand Stylosanthes scabra, an Orphan Legume from the Brazilian Caatinga.</title>
        <authorList>
            <person name="Ferreira-Neto J.R.C."/>
            <person name="da Silva M.D."/>
            <person name="Binneck E."/>
            <person name="de Melo N.F."/>
            <person name="da Silva R.H."/>
            <person name="de Melo A.L.T.M."/>
            <person name="Pandolfi V."/>
            <person name="Bustamante F.O."/>
            <person name="Brasileiro-Vidal A.C."/>
            <person name="Benko-Iseppon A.M."/>
        </authorList>
    </citation>
    <scope>NUCLEOTIDE SEQUENCE [LARGE SCALE GENOMIC DNA]</scope>
    <source>
        <tissue evidence="1">Leaves</tissue>
    </source>
</reference>
<sequence length="184" mass="20829">DGEFFGGASLPSSHGRHCMLRRRASTCRSSLPHSVLHLRVTAGTSYLILTIIHETVVLKGKNDDGGCWFAWWCCNRELPEPPLRHREFTVVSSHRRCSLSSPEFIRLPKTKPYPSLDLSSGPFPLPRKEACRAGNEVWKQSKARTPRICVEEHAYACYYILIPAYATLSRLGVAPWPHPFHTYA</sequence>
<dbReference type="Proteomes" id="UP001341840">
    <property type="component" value="Unassembled WGS sequence"/>
</dbReference>
<protein>
    <submittedName>
        <fullName evidence="1">Uncharacterized protein</fullName>
    </submittedName>
</protein>
<evidence type="ECO:0000313" key="1">
    <source>
        <dbReference type="EMBL" id="MED6129177.1"/>
    </source>
</evidence>
<keyword evidence="2" id="KW-1185">Reference proteome</keyword>
<feature type="non-terminal residue" evidence="1">
    <location>
        <position position="1"/>
    </location>
</feature>